<organism evidence="9 10">
    <name type="scientific">Podospora aff. communis PSN243</name>
    <dbReference type="NCBI Taxonomy" id="3040156"/>
    <lineage>
        <taxon>Eukaryota</taxon>
        <taxon>Fungi</taxon>
        <taxon>Dikarya</taxon>
        <taxon>Ascomycota</taxon>
        <taxon>Pezizomycotina</taxon>
        <taxon>Sordariomycetes</taxon>
        <taxon>Sordariomycetidae</taxon>
        <taxon>Sordariales</taxon>
        <taxon>Podosporaceae</taxon>
        <taxon>Podospora</taxon>
    </lineage>
</organism>
<dbReference type="Proteomes" id="UP001321760">
    <property type="component" value="Unassembled WGS sequence"/>
</dbReference>
<feature type="region of interest" description="Disordered" evidence="6">
    <location>
        <begin position="312"/>
        <end position="334"/>
    </location>
</feature>
<proteinExistence type="inferred from homology"/>
<name>A0AAV9GDW5_9PEZI</name>
<dbReference type="PANTHER" id="PTHR33048:SF167">
    <property type="entry name" value="INTEGRAL MEMBRANE PROTEIN"/>
    <property type="match status" value="1"/>
</dbReference>
<evidence type="ECO:0000256" key="2">
    <source>
        <dbReference type="ARBA" id="ARBA00022692"/>
    </source>
</evidence>
<feature type="transmembrane region" description="Helical" evidence="7">
    <location>
        <begin position="220"/>
        <end position="245"/>
    </location>
</feature>
<evidence type="ECO:0000256" key="1">
    <source>
        <dbReference type="ARBA" id="ARBA00004141"/>
    </source>
</evidence>
<dbReference type="InterPro" id="IPR052337">
    <property type="entry name" value="SAT4-like"/>
</dbReference>
<protein>
    <recommendedName>
        <fullName evidence="8">Rhodopsin domain-containing protein</fullName>
    </recommendedName>
</protein>
<keyword evidence="10" id="KW-1185">Reference proteome</keyword>
<reference evidence="9" key="1">
    <citation type="journal article" date="2023" name="Mol. Phylogenet. Evol.">
        <title>Genome-scale phylogeny and comparative genomics of the fungal order Sordariales.</title>
        <authorList>
            <person name="Hensen N."/>
            <person name="Bonometti L."/>
            <person name="Westerberg I."/>
            <person name="Brannstrom I.O."/>
            <person name="Guillou S."/>
            <person name="Cros-Aarteil S."/>
            <person name="Calhoun S."/>
            <person name="Haridas S."/>
            <person name="Kuo A."/>
            <person name="Mondo S."/>
            <person name="Pangilinan J."/>
            <person name="Riley R."/>
            <person name="LaButti K."/>
            <person name="Andreopoulos B."/>
            <person name="Lipzen A."/>
            <person name="Chen C."/>
            <person name="Yan M."/>
            <person name="Daum C."/>
            <person name="Ng V."/>
            <person name="Clum A."/>
            <person name="Steindorff A."/>
            <person name="Ohm R.A."/>
            <person name="Martin F."/>
            <person name="Silar P."/>
            <person name="Natvig D.O."/>
            <person name="Lalanne C."/>
            <person name="Gautier V."/>
            <person name="Ament-Velasquez S.L."/>
            <person name="Kruys A."/>
            <person name="Hutchinson M.I."/>
            <person name="Powell A.J."/>
            <person name="Barry K."/>
            <person name="Miller A.N."/>
            <person name="Grigoriev I.V."/>
            <person name="Debuchy R."/>
            <person name="Gladieux P."/>
            <person name="Hiltunen Thoren M."/>
            <person name="Johannesson H."/>
        </authorList>
    </citation>
    <scope>NUCLEOTIDE SEQUENCE</scope>
    <source>
        <strain evidence="9">PSN243</strain>
    </source>
</reference>
<accession>A0AAV9GDW5</accession>
<dbReference type="Pfam" id="PF20684">
    <property type="entry name" value="Fung_rhodopsin"/>
    <property type="match status" value="1"/>
</dbReference>
<reference evidence="9" key="2">
    <citation type="submission" date="2023-05" db="EMBL/GenBank/DDBJ databases">
        <authorList>
            <consortium name="Lawrence Berkeley National Laboratory"/>
            <person name="Steindorff A."/>
            <person name="Hensen N."/>
            <person name="Bonometti L."/>
            <person name="Westerberg I."/>
            <person name="Brannstrom I.O."/>
            <person name="Guillou S."/>
            <person name="Cros-Aarteil S."/>
            <person name="Calhoun S."/>
            <person name="Haridas S."/>
            <person name="Kuo A."/>
            <person name="Mondo S."/>
            <person name="Pangilinan J."/>
            <person name="Riley R."/>
            <person name="Labutti K."/>
            <person name="Andreopoulos B."/>
            <person name="Lipzen A."/>
            <person name="Chen C."/>
            <person name="Yanf M."/>
            <person name="Daum C."/>
            <person name="Ng V."/>
            <person name="Clum A."/>
            <person name="Ohm R."/>
            <person name="Martin F."/>
            <person name="Silar P."/>
            <person name="Natvig D."/>
            <person name="Lalanne C."/>
            <person name="Gautier V."/>
            <person name="Ament-Velasquez S.L."/>
            <person name="Kruys A."/>
            <person name="Hutchinson M.I."/>
            <person name="Powell A.J."/>
            <person name="Barry K."/>
            <person name="Miller A.N."/>
            <person name="Grigoriev I.V."/>
            <person name="Debuchy R."/>
            <person name="Gladieux P."/>
            <person name="Thoren M.H."/>
            <person name="Johannesson H."/>
        </authorList>
    </citation>
    <scope>NUCLEOTIDE SEQUENCE</scope>
    <source>
        <strain evidence="9">PSN243</strain>
    </source>
</reference>
<comment type="caution">
    <text evidence="9">The sequence shown here is derived from an EMBL/GenBank/DDBJ whole genome shotgun (WGS) entry which is preliminary data.</text>
</comment>
<evidence type="ECO:0000256" key="4">
    <source>
        <dbReference type="ARBA" id="ARBA00023136"/>
    </source>
</evidence>
<feature type="transmembrane region" description="Helical" evidence="7">
    <location>
        <begin position="25"/>
        <end position="46"/>
    </location>
</feature>
<feature type="transmembrane region" description="Helical" evidence="7">
    <location>
        <begin position="58"/>
        <end position="83"/>
    </location>
</feature>
<feature type="transmembrane region" description="Helical" evidence="7">
    <location>
        <begin position="188"/>
        <end position="208"/>
    </location>
</feature>
<evidence type="ECO:0000256" key="3">
    <source>
        <dbReference type="ARBA" id="ARBA00022989"/>
    </source>
</evidence>
<dbReference type="GO" id="GO:0016020">
    <property type="term" value="C:membrane"/>
    <property type="evidence" value="ECO:0007669"/>
    <property type="project" value="UniProtKB-SubCell"/>
</dbReference>
<keyword evidence="3 7" id="KW-1133">Transmembrane helix</keyword>
<evidence type="ECO:0000256" key="7">
    <source>
        <dbReference type="SAM" id="Phobius"/>
    </source>
</evidence>
<evidence type="ECO:0000313" key="9">
    <source>
        <dbReference type="EMBL" id="KAK4446052.1"/>
    </source>
</evidence>
<evidence type="ECO:0000313" key="10">
    <source>
        <dbReference type="Proteomes" id="UP001321760"/>
    </source>
</evidence>
<comment type="subcellular location">
    <subcellularLocation>
        <location evidence="1">Membrane</location>
        <topology evidence="1">Multi-pass membrane protein</topology>
    </subcellularLocation>
</comment>
<evidence type="ECO:0000259" key="8">
    <source>
        <dbReference type="Pfam" id="PF20684"/>
    </source>
</evidence>
<gene>
    <name evidence="9" type="ORF">QBC34DRAFT_412278</name>
</gene>
<keyword evidence="2 7" id="KW-0812">Transmembrane</keyword>
<dbReference type="AlphaFoldDB" id="A0AAV9GDW5"/>
<evidence type="ECO:0000256" key="6">
    <source>
        <dbReference type="SAM" id="MobiDB-lite"/>
    </source>
</evidence>
<feature type="domain" description="Rhodopsin" evidence="8">
    <location>
        <begin position="43"/>
        <end position="283"/>
    </location>
</feature>
<comment type="similarity">
    <text evidence="5">Belongs to the SAT4 family.</text>
</comment>
<evidence type="ECO:0000256" key="5">
    <source>
        <dbReference type="ARBA" id="ARBA00038359"/>
    </source>
</evidence>
<dbReference type="PANTHER" id="PTHR33048">
    <property type="entry name" value="PTH11-LIKE INTEGRAL MEMBRANE PROTEIN (AFU_ORTHOLOGUE AFUA_5G11245)"/>
    <property type="match status" value="1"/>
</dbReference>
<keyword evidence="4 7" id="KW-0472">Membrane</keyword>
<feature type="transmembrane region" description="Helical" evidence="7">
    <location>
        <begin position="257"/>
        <end position="277"/>
    </location>
</feature>
<dbReference type="EMBL" id="MU865960">
    <property type="protein sequence ID" value="KAK4446052.1"/>
    <property type="molecule type" value="Genomic_DNA"/>
</dbReference>
<feature type="transmembrane region" description="Helical" evidence="7">
    <location>
        <begin position="103"/>
        <end position="124"/>
    </location>
</feature>
<sequence>MSNSGLVMNEFGLPSNPAEDDGPRILGATLAITILALIVYGTRMYVRLVIVRNVGLDDYFMSFATALIVAGQGVIWGSIIHGAGRHMGDIPLEDLPTGLKLNFISQPIYLIAICVTKLAVGATLLRIASTKFYRHLIIGIMAFMTVYTIACFFTVVLQCTDIRTLWDPSIPANCWSQSTLKGLSYTNVALNILTDLLLALVIPIPMLWNLNVNRRTRFSLIFALSLGAFACAAAFIKVGFLVNYGKTGDWLWDSRDISIWTVMECNTGIIAGSLPALRPIFKKILGTSLGYGKASSGGKITGSGYFRQNDTMQSKSRTKSVIMKSKSPSDDTSSERAFNFYEMNDTKGGSSANATGEKTYPAQNTTGTFLAVDARSSDDSIDRAKLPAGGNRGATPGITKTTTTTVDYISREV</sequence>
<dbReference type="InterPro" id="IPR049326">
    <property type="entry name" value="Rhodopsin_dom_fungi"/>
</dbReference>
<feature type="transmembrane region" description="Helical" evidence="7">
    <location>
        <begin position="136"/>
        <end position="157"/>
    </location>
</feature>